<feature type="domain" description="ABC transporter" evidence="12">
    <location>
        <begin position="13"/>
        <end position="249"/>
    </location>
</feature>
<evidence type="ECO:0000256" key="9">
    <source>
        <dbReference type="ARBA" id="ARBA00022967"/>
    </source>
</evidence>
<evidence type="ECO:0000256" key="3">
    <source>
        <dbReference type="ARBA" id="ARBA00022448"/>
    </source>
</evidence>
<dbReference type="Proteomes" id="UP000237682">
    <property type="component" value="Unassembled WGS sequence"/>
</dbReference>
<dbReference type="OrthoDB" id="9805029at2"/>
<dbReference type="GO" id="GO:0005524">
    <property type="term" value="F:ATP binding"/>
    <property type="evidence" value="ECO:0007669"/>
    <property type="project" value="UniProtKB-KW"/>
</dbReference>
<keyword evidence="7" id="KW-0547">Nucleotide-binding</keyword>
<evidence type="ECO:0000256" key="6">
    <source>
        <dbReference type="ARBA" id="ARBA00022737"/>
    </source>
</evidence>
<feature type="domain" description="ABC transporter" evidence="12">
    <location>
        <begin position="268"/>
        <end position="513"/>
    </location>
</feature>
<dbReference type="RefSeq" id="WP_105862203.1">
    <property type="nucleotide sequence ID" value="NZ_PUEJ01000004.1"/>
</dbReference>
<dbReference type="FunFam" id="3.40.50.300:FF:000127">
    <property type="entry name" value="Ribose import ATP-binding protein RbsA"/>
    <property type="match status" value="1"/>
</dbReference>
<keyword evidence="8 13" id="KW-0067">ATP-binding</keyword>
<dbReference type="InterPro" id="IPR050107">
    <property type="entry name" value="ABC_carbohydrate_import_ATPase"/>
</dbReference>
<evidence type="ECO:0000256" key="2">
    <source>
        <dbReference type="ARBA" id="ARBA00005417"/>
    </source>
</evidence>
<evidence type="ECO:0000256" key="5">
    <source>
        <dbReference type="ARBA" id="ARBA00022597"/>
    </source>
</evidence>
<evidence type="ECO:0000256" key="11">
    <source>
        <dbReference type="SAM" id="MobiDB-lite"/>
    </source>
</evidence>
<evidence type="ECO:0000256" key="7">
    <source>
        <dbReference type="ARBA" id="ARBA00022741"/>
    </source>
</evidence>
<dbReference type="InterPro" id="IPR003439">
    <property type="entry name" value="ABC_transporter-like_ATP-bd"/>
</dbReference>
<evidence type="ECO:0000256" key="8">
    <source>
        <dbReference type="ARBA" id="ARBA00022840"/>
    </source>
</evidence>
<evidence type="ECO:0000259" key="12">
    <source>
        <dbReference type="PROSITE" id="PS50893"/>
    </source>
</evidence>
<keyword evidence="3" id="KW-0813">Transport</keyword>
<keyword evidence="5" id="KW-0762">Sugar transport</keyword>
<dbReference type="PROSITE" id="PS00211">
    <property type="entry name" value="ABC_TRANSPORTER_1"/>
    <property type="match status" value="1"/>
</dbReference>
<dbReference type="InterPro" id="IPR027417">
    <property type="entry name" value="P-loop_NTPase"/>
</dbReference>
<comment type="similarity">
    <text evidence="2">Belongs to the ABC transporter superfamily.</text>
</comment>
<protein>
    <submittedName>
        <fullName evidence="13">D-xylose ABC transporter ATP-binding protein</fullName>
    </submittedName>
</protein>
<dbReference type="SMART" id="SM00382">
    <property type="entry name" value="AAA"/>
    <property type="match status" value="2"/>
</dbReference>
<dbReference type="CDD" id="cd03215">
    <property type="entry name" value="ABC_Carb_Monos_II"/>
    <property type="match status" value="1"/>
</dbReference>
<dbReference type="GO" id="GO:0016887">
    <property type="term" value="F:ATP hydrolysis activity"/>
    <property type="evidence" value="ECO:0007669"/>
    <property type="project" value="InterPro"/>
</dbReference>
<dbReference type="Gene3D" id="3.40.50.300">
    <property type="entry name" value="P-loop containing nucleotide triphosphate hydrolases"/>
    <property type="match status" value="2"/>
</dbReference>
<evidence type="ECO:0000313" key="14">
    <source>
        <dbReference type="Proteomes" id="UP000237682"/>
    </source>
</evidence>
<dbReference type="EMBL" id="PUEJ01000004">
    <property type="protein sequence ID" value="PRH87265.1"/>
    <property type="molecule type" value="Genomic_DNA"/>
</dbReference>
<accession>A0A2S9QD64</accession>
<comment type="caution">
    <text evidence="13">The sequence shown here is derived from an EMBL/GenBank/DDBJ whole genome shotgun (WGS) entry which is preliminary data.</text>
</comment>
<reference evidence="13 14" key="1">
    <citation type="submission" date="2018-02" db="EMBL/GenBank/DDBJ databases">
        <title>Whole genome sequencing of endophytic bacterium.</title>
        <authorList>
            <person name="Eedara R."/>
            <person name="Podile A.R."/>
        </authorList>
    </citation>
    <scope>NUCLEOTIDE SEQUENCE [LARGE SCALE GENOMIC DNA]</scope>
    <source>
        <strain evidence="13 14">RP1T</strain>
    </source>
</reference>
<keyword evidence="4" id="KW-1003">Cell membrane</keyword>
<dbReference type="GO" id="GO:0005886">
    <property type="term" value="C:plasma membrane"/>
    <property type="evidence" value="ECO:0007669"/>
    <property type="project" value="UniProtKB-SubCell"/>
</dbReference>
<keyword evidence="10" id="KW-0472">Membrane</keyword>
<evidence type="ECO:0000256" key="4">
    <source>
        <dbReference type="ARBA" id="ARBA00022475"/>
    </source>
</evidence>
<feature type="region of interest" description="Disordered" evidence="11">
    <location>
        <begin position="509"/>
        <end position="553"/>
    </location>
</feature>
<sequence length="553" mass="59596">MLATRPEPSDVALEARGISKRFAGVPVLDDVDFSVEAGEVHALVGENGAGKSTLMKIVSGILTEFDGSLFSRGRSLRFTSVREAQAAGIAIIHQELNLIPEMTVAENIFLGREPRIAGLFVDRRALGRAARDLLTGFGVALDPETRVGSLRVGEQQLVEIAKALSLEARVLIMDEPTSALSPSECERLFGIIRKLAASGVAIVYISHRMDEVSLLADRVTVMRDGRRVLTAAMAELTPERIIASMVGRDLSLATPPHTPDRSAEALTVHGLGLSLPQARGGWKRVLRGVSFNLHRGEILGIAGLLGSGRTEILETIFGASMGRREGRIVVDGAEARIDSPRQAIRHGLALVTEDRKATGLLLQSAIRDNVSLPSQPLQRRFGLRDDGLETRLAREAIAGLSVRCRSDEQVVAELSGGNQQKVVIAKWLAIGPRILLLDEPTRGIDIGAKKEIYDLVFRLAGQGMAILVVSSELPELLLLSDRILVMQEGRQAGILERREASEEAIMTLASPRRAERAGLRAGPATAHQPERPGGSENPPSDAPPSSPFPMSRQ</sequence>
<gene>
    <name evidence="13" type="ORF">C5L14_11570</name>
</gene>
<organism evidence="13 14">
    <name type="scientific">Labrys okinawensis</name>
    <dbReference type="NCBI Taxonomy" id="346911"/>
    <lineage>
        <taxon>Bacteria</taxon>
        <taxon>Pseudomonadati</taxon>
        <taxon>Pseudomonadota</taxon>
        <taxon>Alphaproteobacteria</taxon>
        <taxon>Hyphomicrobiales</taxon>
        <taxon>Xanthobacteraceae</taxon>
        <taxon>Labrys</taxon>
    </lineage>
</organism>
<comment type="subcellular location">
    <subcellularLocation>
        <location evidence="1">Cell membrane</location>
        <topology evidence="1">Peripheral membrane protein</topology>
    </subcellularLocation>
</comment>
<dbReference type="InterPro" id="IPR017871">
    <property type="entry name" value="ABC_transporter-like_CS"/>
</dbReference>
<evidence type="ECO:0000256" key="10">
    <source>
        <dbReference type="ARBA" id="ARBA00023136"/>
    </source>
</evidence>
<keyword evidence="9" id="KW-1278">Translocase</keyword>
<evidence type="ECO:0000256" key="1">
    <source>
        <dbReference type="ARBA" id="ARBA00004202"/>
    </source>
</evidence>
<keyword evidence="6" id="KW-0677">Repeat</keyword>
<evidence type="ECO:0000313" key="13">
    <source>
        <dbReference type="EMBL" id="PRH87265.1"/>
    </source>
</evidence>
<dbReference type="CDD" id="cd03216">
    <property type="entry name" value="ABC_Carb_Monos_I"/>
    <property type="match status" value="1"/>
</dbReference>
<dbReference type="InterPro" id="IPR003593">
    <property type="entry name" value="AAA+_ATPase"/>
</dbReference>
<dbReference type="SUPFAM" id="SSF52540">
    <property type="entry name" value="P-loop containing nucleoside triphosphate hydrolases"/>
    <property type="match status" value="2"/>
</dbReference>
<dbReference type="PANTHER" id="PTHR43790:SF3">
    <property type="entry name" value="D-ALLOSE IMPORT ATP-BINDING PROTEIN ALSA-RELATED"/>
    <property type="match status" value="1"/>
</dbReference>
<dbReference type="PROSITE" id="PS50893">
    <property type="entry name" value="ABC_TRANSPORTER_2"/>
    <property type="match status" value="2"/>
</dbReference>
<dbReference type="Pfam" id="PF00005">
    <property type="entry name" value="ABC_tran"/>
    <property type="match status" value="2"/>
</dbReference>
<keyword evidence="14" id="KW-1185">Reference proteome</keyword>
<dbReference type="AlphaFoldDB" id="A0A2S9QD64"/>
<dbReference type="PANTHER" id="PTHR43790">
    <property type="entry name" value="CARBOHYDRATE TRANSPORT ATP-BINDING PROTEIN MG119-RELATED"/>
    <property type="match status" value="1"/>
</dbReference>
<name>A0A2S9QD64_9HYPH</name>
<proteinExistence type="inferred from homology"/>